<name>A0A2V3UAY5_9HYPH</name>
<proteinExistence type="predicted"/>
<keyword evidence="3" id="KW-1185">Reference proteome</keyword>
<accession>A0A2V3UAY5</accession>
<dbReference type="AlphaFoldDB" id="A0A2V3UAY5"/>
<evidence type="ECO:0000256" key="1">
    <source>
        <dbReference type="SAM" id="MobiDB-lite"/>
    </source>
</evidence>
<feature type="region of interest" description="Disordered" evidence="1">
    <location>
        <begin position="44"/>
        <end position="69"/>
    </location>
</feature>
<dbReference type="OrthoDB" id="7223978at2"/>
<gene>
    <name evidence="2" type="ORF">C7450_103162</name>
</gene>
<sequence length="118" mass="13325">MKGWKAREDAARNRRSLEASRQDIREIRRRHRMDEEVRLAAEAFGDVADTEAPGPEPTAEPEPVPVPPDAVVDPEPTPDRFSAMADDDLRLFLAQNGVRPDGRWSREKLIEKARAVQA</sequence>
<organism evidence="2 3">
    <name type="scientific">Chelatococcus asaccharovorans</name>
    <dbReference type="NCBI Taxonomy" id="28210"/>
    <lineage>
        <taxon>Bacteria</taxon>
        <taxon>Pseudomonadati</taxon>
        <taxon>Pseudomonadota</taxon>
        <taxon>Alphaproteobacteria</taxon>
        <taxon>Hyphomicrobiales</taxon>
        <taxon>Chelatococcaceae</taxon>
        <taxon>Chelatococcus</taxon>
    </lineage>
</organism>
<feature type="compositionally biased region" description="Pro residues" evidence="1">
    <location>
        <begin position="54"/>
        <end position="68"/>
    </location>
</feature>
<evidence type="ECO:0000313" key="3">
    <source>
        <dbReference type="Proteomes" id="UP000248021"/>
    </source>
</evidence>
<evidence type="ECO:0000313" key="2">
    <source>
        <dbReference type="EMBL" id="PXW61645.1"/>
    </source>
</evidence>
<dbReference type="Proteomes" id="UP000248021">
    <property type="component" value="Unassembled WGS sequence"/>
</dbReference>
<protein>
    <submittedName>
        <fullName evidence="2">Uncharacterized protein</fullName>
    </submittedName>
</protein>
<reference evidence="2 3" key="1">
    <citation type="submission" date="2018-05" db="EMBL/GenBank/DDBJ databases">
        <title>Genomic Encyclopedia of Type Strains, Phase IV (KMG-IV): sequencing the most valuable type-strain genomes for metagenomic binning, comparative biology and taxonomic classification.</title>
        <authorList>
            <person name="Goeker M."/>
        </authorList>
    </citation>
    <scope>NUCLEOTIDE SEQUENCE [LARGE SCALE GENOMIC DNA]</scope>
    <source>
        <strain evidence="2 3">DSM 6462</strain>
    </source>
</reference>
<feature type="region of interest" description="Disordered" evidence="1">
    <location>
        <begin position="1"/>
        <end position="22"/>
    </location>
</feature>
<comment type="caution">
    <text evidence="2">The sequence shown here is derived from an EMBL/GenBank/DDBJ whole genome shotgun (WGS) entry which is preliminary data.</text>
</comment>
<dbReference type="EMBL" id="QJJK01000003">
    <property type="protein sequence ID" value="PXW61645.1"/>
    <property type="molecule type" value="Genomic_DNA"/>
</dbReference>
<dbReference type="RefSeq" id="WP_110373952.1">
    <property type="nucleotide sequence ID" value="NZ_JAHBRY010000001.1"/>
</dbReference>